<evidence type="ECO:0000313" key="2">
    <source>
        <dbReference type="Proteomes" id="UP000308921"/>
    </source>
</evidence>
<accession>A0A4Y5P1L8</accession>
<protein>
    <submittedName>
        <fullName evidence="1">Uncharacterized protein</fullName>
    </submittedName>
</protein>
<dbReference type="EMBL" id="MK770119">
    <property type="protein sequence ID" value="QCW23849.1"/>
    <property type="molecule type" value="Genomic_DNA"/>
</dbReference>
<evidence type="ECO:0000313" key="1">
    <source>
        <dbReference type="EMBL" id="QCW23849.1"/>
    </source>
</evidence>
<name>A0A4Y5P1L8_9CAUD</name>
<reference evidence="1 2" key="1">
    <citation type="submission" date="2019-04" db="EMBL/GenBank/DDBJ databases">
        <title>Complete genome sequence of Pantoea bacteriophage vB_PagS_AAS21.</title>
        <authorList>
            <person name="Truncaite L."/>
            <person name="Simoliuniene M."/>
            <person name="Zajanckauskaite A."/>
            <person name="Meskys R."/>
            <person name="Simoliunas E."/>
        </authorList>
    </citation>
    <scope>NUCLEOTIDE SEQUENCE [LARGE SCALE GENOMIC DNA]</scope>
</reference>
<organism evidence="1 2">
    <name type="scientific">Pantoea phage vB_PagS_AAS21</name>
    <dbReference type="NCBI Taxonomy" id="2575261"/>
    <lineage>
        <taxon>Viruses</taxon>
        <taxon>Duplodnaviria</taxon>
        <taxon>Heunggongvirae</taxon>
        <taxon>Uroviricota</taxon>
        <taxon>Caudoviricetes</taxon>
        <taxon>Demerecviridae</taxon>
        <taxon>Keyvirus</taxon>
        <taxon>Keyvirus AAS21</taxon>
    </lineage>
</organism>
<gene>
    <name evidence="1" type="ORF">AAS21_gp111</name>
</gene>
<dbReference type="Proteomes" id="UP000308921">
    <property type="component" value="Segment"/>
</dbReference>
<sequence length="158" mass="18738">MKAEVTEQEYQIVRALGDIWNLFLELPKEHPMQDTEFCQAIHRCQDMVFARAGIRAVKEFETNDDRTKFFDYIKKVSQEVDKWPEWKRNADPGYVNITHSEACEKGIPIPNYCDNVYSMEEYKAMPYHPEGSWYPSNGEVYWRRSIEDTDTHVVLFSK</sequence>
<proteinExistence type="predicted"/>
<keyword evidence="2" id="KW-1185">Reference proteome</keyword>